<evidence type="ECO:0000256" key="1">
    <source>
        <dbReference type="SAM" id="SignalP"/>
    </source>
</evidence>
<dbReference type="RefSeq" id="WP_126009709.1">
    <property type="nucleotide sequence ID" value="NZ_CP032509.1"/>
</dbReference>
<dbReference type="Proteomes" id="UP000268192">
    <property type="component" value="Chromosome"/>
</dbReference>
<evidence type="ECO:0000313" key="4">
    <source>
        <dbReference type="Proteomes" id="UP000268192"/>
    </source>
</evidence>
<evidence type="ECO:0000313" key="3">
    <source>
        <dbReference type="EMBL" id="AZN73700.1"/>
    </source>
</evidence>
<evidence type="ECO:0000259" key="2">
    <source>
        <dbReference type="Pfam" id="PF04069"/>
    </source>
</evidence>
<dbReference type="GO" id="GO:0043190">
    <property type="term" value="C:ATP-binding cassette (ABC) transporter complex"/>
    <property type="evidence" value="ECO:0007669"/>
    <property type="project" value="InterPro"/>
</dbReference>
<dbReference type="InterPro" id="IPR007210">
    <property type="entry name" value="ABC_Gly_betaine_transp_sub-bd"/>
</dbReference>
<sequence length="348" mass="37916">MRHLRLSLTLTVLLVPAAAVQAQETEERAADAPTSAVCGEVSIAELNWPSAAFFAHLDAIILADGYGCDISLIKGDTLSTLTRMVEEGSPDISPETWINSARETLDEAVASRDLHYMAPAFADGGVEGWWIPAYVAEAHPDIKTVADALKRPDLFPSPDNDGMGAVHTCPEGWSCEVTTANLFQAYQASDKGFELLPSDNGDALEASIAEAFAEQRGWLGYYWAPTAALGRYDMVKLNFDAPYNDAEWHGCTTDPECPAPRITSWPRSEVYTVVTDQFMRRGNGALNYLRTRSLGNEVLSNVLAYMADNDLDGEATATAFLRENEAIWADWVSPEAKARIDASLSKAD</sequence>
<dbReference type="Pfam" id="PF04069">
    <property type="entry name" value="OpuAC"/>
    <property type="match status" value="1"/>
</dbReference>
<dbReference type="EMBL" id="CP032509">
    <property type="protein sequence ID" value="AZN73700.1"/>
    <property type="molecule type" value="Genomic_DNA"/>
</dbReference>
<name>A0A3Q8XRL7_9HYPH</name>
<organism evidence="3 4">
    <name type="scientific">Georhizobium profundi</name>
    <dbReference type="NCBI Taxonomy" id="2341112"/>
    <lineage>
        <taxon>Bacteria</taxon>
        <taxon>Pseudomonadati</taxon>
        <taxon>Pseudomonadota</taxon>
        <taxon>Alphaproteobacteria</taxon>
        <taxon>Hyphomicrobiales</taxon>
        <taxon>Rhizobiaceae</taxon>
        <taxon>Georhizobium</taxon>
    </lineage>
</organism>
<keyword evidence="1" id="KW-0732">Signal</keyword>
<keyword evidence="4" id="KW-1185">Reference proteome</keyword>
<reference evidence="3 4" key="1">
    <citation type="submission" date="2018-09" db="EMBL/GenBank/DDBJ databases">
        <title>Marinorhizobium profundi gen. nov., sp. nov., isolated from a deep-sea sediment sample from the New Britain Trench and proposal of Marinorhizobiaceae fam. nov. in the order Rhizobiales of the class Alphaproteobacteria.</title>
        <authorList>
            <person name="Cao J."/>
        </authorList>
    </citation>
    <scope>NUCLEOTIDE SEQUENCE [LARGE SCALE GENOMIC DNA]</scope>
    <source>
        <strain evidence="3 4">WS11</strain>
    </source>
</reference>
<gene>
    <name evidence="3" type="ORF">D5400_09085</name>
</gene>
<dbReference type="GO" id="GO:0022857">
    <property type="term" value="F:transmembrane transporter activity"/>
    <property type="evidence" value="ECO:0007669"/>
    <property type="project" value="InterPro"/>
</dbReference>
<feature type="chain" id="PRO_5018788607" evidence="1">
    <location>
        <begin position="23"/>
        <end position="348"/>
    </location>
</feature>
<feature type="signal peptide" evidence="1">
    <location>
        <begin position="1"/>
        <end position="22"/>
    </location>
</feature>
<feature type="domain" description="ABC-type glycine betaine transport system substrate-binding" evidence="2">
    <location>
        <begin position="40"/>
        <end position="323"/>
    </location>
</feature>
<proteinExistence type="predicted"/>
<dbReference type="KEGG" id="abaw:D5400_09085"/>
<dbReference type="AlphaFoldDB" id="A0A3Q8XRL7"/>
<dbReference type="OrthoDB" id="9786266at2"/>
<dbReference type="Gene3D" id="3.40.190.100">
    <property type="entry name" value="Glycine betaine-binding periplasmic protein, domain 2"/>
    <property type="match status" value="1"/>
</dbReference>
<dbReference type="SUPFAM" id="SSF53850">
    <property type="entry name" value="Periplasmic binding protein-like II"/>
    <property type="match status" value="1"/>
</dbReference>
<protein>
    <submittedName>
        <fullName evidence="3">ABC transporter substrate-binding protein</fullName>
    </submittedName>
</protein>
<accession>A0A3Q8XRL7</accession>